<dbReference type="AlphaFoldDB" id="A0A6B0UC39"/>
<proteinExistence type="predicted"/>
<dbReference type="EMBL" id="GIFC01004347">
    <property type="protein sequence ID" value="MXU86430.1"/>
    <property type="molecule type" value="Transcribed_RNA"/>
</dbReference>
<accession>A0A6B0UC39</accession>
<organism evidence="1">
    <name type="scientific">Ixodes ricinus</name>
    <name type="common">Common tick</name>
    <name type="synonym">Acarus ricinus</name>
    <dbReference type="NCBI Taxonomy" id="34613"/>
    <lineage>
        <taxon>Eukaryota</taxon>
        <taxon>Metazoa</taxon>
        <taxon>Ecdysozoa</taxon>
        <taxon>Arthropoda</taxon>
        <taxon>Chelicerata</taxon>
        <taxon>Arachnida</taxon>
        <taxon>Acari</taxon>
        <taxon>Parasitiformes</taxon>
        <taxon>Ixodida</taxon>
        <taxon>Ixodoidea</taxon>
        <taxon>Ixodidae</taxon>
        <taxon>Ixodinae</taxon>
        <taxon>Ixodes</taxon>
    </lineage>
</organism>
<evidence type="ECO:0000313" key="1">
    <source>
        <dbReference type="EMBL" id="MXU86430.1"/>
    </source>
</evidence>
<name>A0A6B0UC39_IXORI</name>
<sequence length="91" mass="9626">MRSTSFTTLVRRRLARSAPACCCAAACCCCCAACCCRVDTPFFSAREARPELDFAVGRAVGGPMLAAPFCCRAGRATLRRSCIVPLRAVGS</sequence>
<reference evidence="1" key="1">
    <citation type="submission" date="2019-12" db="EMBL/GenBank/DDBJ databases">
        <title>An insight into the sialome of adult female Ixodes ricinus ticks feeding for 6 days.</title>
        <authorList>
            <person name="Perner J."/>
            <person name="Ribeiro J.M.C."/>
        </authorList>
    </citation>
    <scope>NUCLEOTIDE SEQUENCE</scope>
    <source>
        <strain evidence="1">Semi-engorged</strain>
        <tissue evidence="1">Salivary glands</tissue>
    </source>
</reference>
<protein>
    <submittedName>
        <fullName evidence="1">Putative secreted protein</fullName>
    </submittedName>
</protein>